<reference evidence="2 3" key="1">
    <citation type="submission" date="2019-08" db="EMBL/GenBank/DDBJ databases">
        <authorList>
            <person name="Dhanesh K."/>
            <person name="Kumar G."/>
            <person name="Sasikala C."/>
            <person name="Venkata Ramana C."/>
        </authorList>
    </citation>
    <scope>NUCLEOTIDE SEQUENCE [LARGE SCALE GENOMIC DNA]</scope>
    <source>
        <strain evidence="2 3">JC645</strain>
    </source>
</reference>
<organism evidence="2 3">
    <name type="scientific">Roseiconus nitratireducens</name>
    <dbReference type="NCBI Taxonomy" id="2605748"/>
    <lineage>
        <taxon>Bacteria</taxon>
        <taxon>Pseudomonadati</taxon>
        <taxon>Planctomycetota</taxon>
        <taxon>Planctomycetia</taxon>
        <taxon>Pirellulales</taxon>
        <taxon>Pirellulaceae</taxon>
        <taxon>Roseiconus</taxon>
    </lineage>
</organism>
<evidence type="ECO:0000313" key="2">
    <source>
        <dbReference type="EMBL" id="KAA5544580.1"/>
    </source>
</evidence>
<gene>
    <name evidence="2" type="ORF">FYK55_09695</name>
</gene>
<keyword evidence="3" id="KW-1185">Reference proteome</keyword>
<comment type="caution">
    <text evidence="2">The sequence shown here is derived from an EMBL/GenBank/DDBJ whole genome shotgun (WGS) entry which is preliminary data.</text>
</comment>
<keyword evidence="1" id="KW-0175">Coiled coil</keyword>
<dbReference type="EMBL" id="VWOX01000004">
    <property type="protein sequence ID" value="KAA5544580.1"/>
    <property type="molecule type" value="Genomic_DNA"/>
</dbReference>
<dbReference type="Proteomes" id="UP000324479">
    <property type="component" value="Unassembled WGS sequence"/>
</dbReference>
<sequence length="218" mass="25075">MTAESKLISWRPWWGVIGLILFCGSAAGFDVQGNDAAVRLTSNGGTAASDEAGKNRPQLDRELEKNVLQMVDSHLPELKVLLDRLRSKDPGQYEAAIRNLANSSRRLQAAKKRGEEAFELEVEVVKARSAVNLLVAKLKLRDRAADRKALREATEHLERAELARSRYEYSVWQQRLEKMRQQVNTVQERLQTKERRFDENLQQSYENYLRKAGRKQLR</sequence>
<feature type="coiled-coil region" evidence="1">
    <location>
        <begin position="169"/>
        <end position="196"/>
    </location>
</feature>
<evidence type="ECO:0000256" key="1">
    <source>
        <dbReference type="SAM" id="Coils"/>
    </source>
</evidence>
<dbReference type="AlphaFoldDB" id="A0A5M6DDU9"/>
<protein>
    <submittedName>
        <fullName evidence="2">Uncharacterized protein</fullName>
    </submittedName>
</protein>
<name>A0A5M6DDU9_9BACT</name>
<evidence type="ECO:0000313" key="3">
    <source>
        <dbReference type="Proteomes" id="UP000324479"/>
    </source>
</evidence>
<dbReference type="RefSeq" id="WP_150076193.1">
    <property type="nucleotide sequence ID" value="NZ_VWOX01000004.1"/>
</dbReference>
<accession>A0A5M6DDU9</accession>
<proteinExistence type="predicted"/>